<dbReference type="SUPFAM" id="SSF55874">
    <property type="entry name" value="ATPase domain of HSP90 chaperone/DNA topoisomerase II/histidine kinase"/>
    <property type="match status" value="1"/>
</dbReference>
<dbReference type="SUPFAM" id="SSF52172">
    <property type="entry name" value="CheY-like"/>
    <property type="match status" value="1"/>
</dbReference>
<dbReference type="Pfam" id="PF00072">
    <property type="entry name" value="Response_reg"/>
    <property type="match status" value="1"/>
</dbReference>
<sequence length="567" mass="60556">MPDGSTDEWLLAENEELRVRLEEAEATLDAIRKGEVDAVVVAGVDGHRVYTLEGADQFYRVLIEAMQPGQGAASLSADGTVLYCNRSFAALLKVSQERAGGRPFEEFVAAADRSEWRGILKEAQATQSHGELRLQPVEGAPVPVHLALNALPLSGAVALGLVVTDLTERKNQEETARRLVSEEAARAAAERLARQAQETDRKKDEFLAVLAHELRNPLAPIRNAAQLLKLKGLTDPIMRNARDVIERQAAHLSRLVDDLLDVSRITRGKITLQTALVGLDAVLASAVEASRPVIEAAGHELLVTLPPDPVFLIGDMTRLVQVFGNILVNAAKYTDAGGHIRLAARREPGGVAVSVADNGIGIPADHLPKLFEMFSQVDSALERTQGGLGIGLSLVKGLVELHGGTVEARSEGEGRGSEFTVRLPVSGAAPPAPSGPEPAAAEGRGAFRKRRVLIADDNVDAALSLAEMLALMGHEVVTVHDGLAAVESAGAFRPEVILLDIGMPRLNGYEAARRIREQVGGKSVLLVALTGWGQEEDKRRAAEAGFDRHFTKPVAPDALEKLLAGAR</sequence>
<dbReference type="Gene3D" id="3.40.50.2300">
    <property type="match status" value="1"/>
</dbReference>
<gene>
    <name evidence="11" type="ORF">FTUN_1049</name>
</gene>
<dbReference type="SMART" id="SM00387">
    <property type="entry name" value="HATPase_c"/>
    <property type="match status" value="1"/>
</dbReference>
<dbReference type="InterPro" id="IPR036890">
    <property type="entry name" value="HATPase_C_sf"/>
</dbReference>
<dbReference type="InterPro" id="IPR011006">
    <property type="entry name" value="CheY-like_superfamily"/>
</dbReference>
<dbReference type="PRINTS" id="PR00344">
    <property type="entry name" value="BCTRLSENSOR"/>
</dbReference>
<evidence type="ECO:0000313" key="11">
    <source>
        <dbReference type="EMBL" id="QJW93542.1"/>
    </source>
</evidence>
<feature type="modified residue" description="4-aspartylphosphate" evidence="8">
    <location>
        <position position="500"/>
    </location>
</feature>
<dbReference type="PROSITE" id="PS50110">
    <property type="entry name" value="RESPONSE_REGULATORY"/>
    <property type="match status" value="1"/>
</dbReference>
<dbReference type="SUPFAM" id="SSF47384">
    <property type="entry name" value="Homodimeric domain of signal transducing histidine kinase"/>
    <property type="match status" value="1"/>
</dbReference>
<dbReference type="SMART" id="SM00388">
    <property type="entry name" value="HisKA"/>
    <property type="match status" value="1"/>
</dbReference>
<dbReference type="RefSeq" id="WP_171469713.1">
    <property type="nucleotide sequence ID" value="NZ_CP053452.2"/>
</dbReference>
<keyword evidence="7" id="KW-0472">Membrane</keyword>
<evidence type="ECO:0000256" key="7">
    <source>
        <dbReference type="ARBA" id="ARBA00023136"/>
    </source>
</evidence>
<feature type="domain" description="Histidine kinase" evidence="9">
    <location>
        <begin position="209"/>
        <end position="427"/>
    </location>
</feature>
<dbReference type="GO" id="GO:0005886">
    <property type="term" value="C:plasma membrane"/>
    <property type="evidence" value="ECO:0007669"/>
    <property type="project" value="TreeGrafter"/>
</dbReference>
<accession>A0A6M5YKL6</accession>
<organism evidence="11 12">
    <name type="scientific">Frigoriglobus tundricola</name>
    <dbReference type="NCBI Taxonomy" id="2774151"/>
    <lineage>
        <taxon>Bacteria</taxon>
        <taxon>Pseudomonadati</taxon>
        <taxon>Planctomycetota</taxon>
        <taxon>Planctomycetia</taxon>
        <taxon>Gemmatales</taxon>
        <taxon>Gemmataceae</taxon>
        <taxon>Frigoriglobus</taxon>
    </lineage>
</organism>
<dbReference type="KEGG" id="ftj:FTUN_1049"/>
<dbReference type="FunFam" id="1.10.287.130:FF:000001">
    <property type="entry name" value="Two-component sensor histidine kinase"/>
    <property type="match status" value="1"/>
</dbReference>
<dbReference type="AlphaFoldDB" id="A0A6M5YKL6"/>
<evidence type="ECO:0000313" key="12">
    <source>
        <dbReference type="Proteomes" id="UP000503447"/>
    </source>
</evidence>
<evidence type="ECO:0000256" key="2">
    <source>
        <dbReference type="ARBA" id="ARBA00012438"/>
    </source>
</evidence>
<evidence type="ECO:0000256" key="8">
    <source>
        <dbReference type="PROSITE-ProRule" id="PRU00169"/>
    </source>
</evidence>
<dbReference type="InterPro" id="IPR013656">
    <property type="entry name" value="PAS_4"/>
</dbReference>
<dbReference type="CDD" id="cd00082">
    <property type="entry name" value="HisKA"/>
    <property type="match status" value="1"/>
</dbReference>
<dbReference type="Proteomes" id="UP000503447">
    <property type="component" value="Chromosome"/>
</dbReference>
<dbReference type="SUPFAM" id="SSF55785">
    <property type="entry name" value="PYP-like sensor domain (PAS domain)"/>
    <property type="match status" value="1"/>
</dbReference>
<protein>
    <recommendedName>
        <fullName evidence="2">histidine kinase</fullName>
        <ecNumber evidence="2">2.7.13.3</ecNumber>
    </recommendedName>
</protein>
<dbReference type="Pfam" id="PF02518">
    <property type="entry name" value="HATPase_c"/>
    <property type="match status" value="1"/>
</dbReference>
<dbReference type="PROSITE" id="PS50109">
    <property type="entry name" value="HIS_KIN"/>
    <property type="match status" value="1"/>
</dbReference>
<name>A0A6M5YKL6_9BACT</name>
<dbReference type="GO" id="GO:0000155">
    <property type="term" value="F:phosphorelay sensor kinase activity"/>
    <property type="evidence" value="ECO:0007669"/>
    <property type="project" value="InterPro"/>
</dbReference>
<keyword evidence="12" id="KW-1185">Reference proteome</keyword>
<dbReference type="InterPro" id="IPR000014">
    <property type="entry name" value="PAS"/>
</dbReference>
<dbReference type="Gene3D" id="1.10.287.130">
    <property type="match status" value="1"/>
</dbReference>
<reference evidence="12" key="1">
    <citation type="submission" date="2020-05" db="EMBL/GenBank/DDBJ databases">
        <title>Frigoriglobus tundricola gen. nov., sp. nov., a psychrotolerant cellulolytic planctomycete of the family Gemmataceae with two divergent copies of 16S rRNA gene.</title>
        <authorList>
            <person name="Kulichevskaya I.S."/>
            <person name="Ivanova A.A."/>
            <person name="Naumoff D.G."/>
            <person name="Beletsky A.V."/>
            <person name="Rijpstra W.I.C."/>
            <person name="Sinninghe Damste J.S."/>
            <person name="Mardanov A.V."/>
            <person name="Ravin N.V."/>
            <person name="Dedysh S.N."/>
        </authorList>
    </citation>
    <scope>NUCLEOTIDE SEQUENCE [LARGE SCALE GENOMIC DNA]</scope>
    <source>
        <strain evidence="12">PL17</strain>
    </source>
</reference>
<dbReference type="InterPro" id="IPR001789">
    <property type="entry name" value="Sig_transdc_resp-reg_receiver"/>
</dbReference>
<keyword evidence="3 8" id="KW-0597">Phosphoprotein</keyword>
<dbReference type="Pfam" id="PF08448">
    <property type="entry name" value="PAS_4"/>
    <property type="match status" value="1"/>
</dbReference>
<keyword evidence="6" id="KW-0902">Two-component regulatory system</keyword>
<dbReference type="EC" id="2.7.13.3" evidence="2"/>
<dbReference type="InterPro" id="IPR005467">
    <property type="entry name" value="His_kinase_dom"/>
</dbReference>
<dbReference type="InterPro" id="IPR003661">
    <property type="entry name" value="HisK_dim/P_dom"/>
</dbReference>
<dbReference type="InterPro" id="IPR035965">
    <property type="entry name" value="PAS-like_dom_sf"/>
</dbReference>
<dbReference type="CDD" id="cd00075">
    <property type="entry name" value="HATPase"/>
    <property type="match status" value="1"/>
</dbReference>
<dbReference type="SMART" id="SM00091">
    <property type="entry name" value="PAS"/>
    <property type="match status" value="1"/>
</dbReference>
<dbReference type="NCBIfam" id="TIGR00229">
    <property type="entry name" value="sensory_box"/>
    <property type="match status" value="1"/>
</dbReference>
<keyword evidence="5" id="KW-0418">Kinase</keyword>
<evidence type="ECO:0000259" key="9">
    <source>
        <dbReference type="PROSITE" id="PS50109"/>
    </source>
</evidence>
<evidence type="ECO:0000259" key="10">
    <source>
        <dbReference type="PROSITE" id="PS50110"/>
    </source>
</evidence>
<proteinExistence type="predicted"/>
<feature type="domain" description="Response regulatory" evidence="10">
    <location>
        <begin position="451"/>
        <end position="567"/>
    </location>
</feature>
<dbReference type="PANTHER" id="PTHR43047">
    <property type="entry name" value="TWO-COMPONENT HISTIDINE PROTEIN KINASE"/>
    <property type="match status" value="1"/>
</dbReference>
<comment type="catalytic activity">
    <reaction evidence="1">
        <text>ATP + protein L-histidine = ADP + protein N-phospho-L-histidine.</text>
        <dbReference type="EC" id="2.7.13.3"/>
    </reaction>
</comment>
<dbReference type="Gene3D" id="3.30.565.10">
    <property type="entry name" value="Histidine kinase-like ATPase, C-terminal domain"/>
    <property type="match status" value="1"/>
</dbReference>
<dbReference type="InterPro" id="IPR004358">
    <property type="entry name" value="Sig_transdc_His_kin-like_C"/>
</dbReference>
<dbReference type="FunFam" id="3.30.565.10:FF:000006">
    <property type="entry name" value="Sensor histidine kinase WalK"/>
    <property type="match status" value="1"/>
</dbReference>
<keyword evidence="4" id="KW-0808">Transferase</keyword>
<dbReference type="Pfam" id="PF00512">
    <property type="entry name" value="HisKA"/>
    <property type="match status" value="1"/>
</dbReference>
<dbReference type="InterPro" id="IPR003594">
    <property type="entry name" value="HATPase_dom"/>
</dbReference>
<dbReference type="Gene3D" id="3.30.450.20">
    <property type="entry name" value="PAS domain"/>
    <property type="match status" value="1"/>
</dbReference>
<evidence type="ECO:0000256" key="1">
    <source>
        <dbReference type="ARBA" id="ARBA00000085"/>
    </source>
</evidence>
<evidence type="ECO:0000256" key="3">
    <source>
        <dbReference type="ARBA" id="ARBA00022553"/>
    </source>
</evidence>
<dbReference type="CDD" id="cd00130">
    <property type="entry name" value="PAS"/>
    <property type="match status" value="1"/>
</dbReference>
<dbReference type="CDD" id="cd17580">
    <property type="entry name" value="REC_2_DhkD-like"/>
    <property type="match status" value="1"/>
</dbReference>
<evidence type="ECO:0000256" key="5">
    <source>
        <dbReference type="ARBA" id="ARBA00022777"/>
    </source>
</evidence>
<evidence type="ECO:0000256" key="6">
    <source>
        <dbReference type="ARBA" id="ARBA00023012"/>
    </source>
</evidence>
<evidence type="ECO:0000256" key="4">
    <source>
        <dbReference type="ARBA" id="ARBA00022679"/>
    </source>
</evidence>
<dbReference type="SMART" id="SM00448">
    <property type="entry name" value="REC"/>
    <property type="match status" value="1"/>
</dbReference>
<dbReference type="InterPro" id="IPR036097">
    <property type="entry name" value="HisK_dim/P_sf"/>
</dbReference>
<dbReference type="GO" id="GO:0009927">
    <property type="term" value="F:histidine phosphotransfer kinase activity"/>
    <property type="evidence" value="ECO:0007669"/>
    <property type="project" value="TreeGrafter"/>
</dbReference>
<dbReference type="PANTHER" id="PTHR43047:SF72">
    <property type="entry name" value="OSMOSENSING HISTIDINE PROTEIN KINASE SLN1"/>
    <property type="match status" value="1"/>
</dbReference>
<dbReference type="EMBL" id="CP053452">
    <property type="protein sequence ID" value="QJW93542.1"/>
    <property type="molecule type" value="Genomic_DNA"/>
</dbReference>